<organism evidence="7 8">
    <name type="scientific">Stygiolobus azoricus</name>
    <dbReference type="NCBI Taxonomy" id="41675"/>
    <lineage>
        <taxon>Archaea</taxon>
        <taxon>Thermoproteota</taxon>
        <taxon>Thermoprotei</taxon>
        <taxon>Sulfolobales</taxon>
        <taxon>Sulfolobaceae</taxon>
        <taxon>Stygiolobus</taxon>
    </lineage>
</organism>
<name>A0A650CMZ7_9CREN</name>
<dbReference type="Gene3D" id="4.10.1060.50">
    <property type="match status" value="1"/>
</dbReference>
<protein>
    <submittedName>
        <fullName evidence="7">Zinc-ribbon domain-containing protein</fullName>
    </submittedName>
</protein>
<evidence type="ECO:0000313" key="8">
    <source>
        <dbReference type="Proteomes" id="UP000423396"/>
    </source>
</evidence>
<feature type="compositionally biased region" description="Polar residues" evidence="4">
    <location>
        <begin position="110"/>
        <end position="121"/>
    </location>
</feature>
<dbReference type="AlphaFoldDB" id="A0A650CMZ7"/>
<dbReference type="EMBL" id="CP045483">
    <property type="protein sequence ID" value="QGR19231.1"/>
    <property type="molecule type" value="Genomic_DNA"/>
</dbReference>
<dbReference type="RefSeq" id="WP_156005798.1">
    <property type="nucleotide sequence ID" value="NZ_CP045483.1"/>
</dbReference>
<keyword evidence="5" id="KW-0812">Transmembrane</keyword>
<dbReference type="KEGG" id="sazo:D1868_04055"/>
<evidence type="ECO:0000256" key="2">
    <source>
        <dbReference type="ARBA" id="ARBA00022771"/>
    </source>
</evidence>
<feature type="region of interest" description="Disordered" evidence="4">
    <location>
        <begin position="81"/>
        <end position="123"/>
    </location>
</feature>
<feature type="compositionally biased region" description="Low complexity" evidence="4">
    <location>
        <begin position="81"/>
        <end position="101"/>
    </location>
</feature>
<feature type="domain" description="RanBP2-type" evidence="6">
    <location>
        <begin position="52"/>
        <end position="76"/>
    </location>
</feature>
<dbReference type="InterPro" id="IPR001876">
    <property type="entry name" value="Znf_RanBP2"/>
</dbReference>
<evidence type="ECO:0000256" key="5">
    <source>
        <dbReference type="SAM" id="Phobius"/>
    </source>
</evidence>
<keyword evidence="5" id="KW-1133">Transmembrane helix</keyword>
<dbReference type="InterPro" id="IPR025874">
    <property type="entry name" value="DZR"/>
</dbReference>
<dbReference type="Pfam" id="PF12773">
    <property type="entry name" value="DZR"/>
    <property type="match status" value="1"/>
</dbReference>
<reference evidence="7 8" key="1">
    <citation type="submission" date="2019-10" db="EMBL/GenBank/DDBJ databases">
        <title>Genome Sequences from Six Type Strain Members of the Archaeal Family Sulfolobaceae: Acidianus ambivalens, Acidianus infernus, Metallosphaera prunae, Stygiolobus azoricus, Sulfolobus metallicus, and Sulfurisphaera ohwakuensis.</title>
        <authorList>
            <person name="Counts J.A."/>
            <person name="Kelly R.M."/>
        </authorList>
    </citation>
    <scope>NUCLEOTIDE SEQUENCE [LARGE SCALE GENOMIC DNA]</scope>
    <source>
        <strain evidence="7 8">FC6</strain>
    </source>
</reference>
<feature type="transmembrane region" description="Helical" evidence="5">
    <location>
        <begin position="136"/>
        <end position="158"/>
    </location>
</feature>
<proteinExistence type="predicted"/>
<keyword evidence="2" id="KW-0863">Zinc-finger</keyword>
<dbReference type="InterPro" id="IPR038587">
    <property type="entry name" value="Ribosomal_eL40_sf"/>
</dbReference>
<evidence type="ECO:0000313" key="7">
    <source>
        <dbReference type="EMBL" id="QGR19231.1"/>
    </source>
</evidence>
<sequence length="331" mass="36349">MVKYCPRCGYPNNDEFLYCVRCGNPLVIFPQQNTSTTMKFDNSSSQTVNFSSLIQCPKCGTLNVPHANFCKKCGFPLKQPQQAQSQSPQQPTISYSQQTLPQAPPPTLPVNTQDPASYQESVKTTKNKRKKVVKAIIADVAFVSIALLLLSVVLPYFFDIILLPPLYIPPPAKSVHNFNVFQLDSVLGASGWSMFMNTTNLPTIYYYVFGHHISSVQGVISGSLVGYSNSEVYVYSIYLNASTNQAAQDIVAYIISNGLYYSSSNTSKFTTLVNGYTVYIARGGDVLVGVTAFGNWVVMVLIYSSSPSITLDYSNSQLASLIADMEVTNTL</sequence>
<dbReference type="SMART" id="SM00547">
    <property type="entry name" value="ZnF_RBZ"/>
    <property type="match status" value="2"/>
</dbReference>
<keyword evidence="3" id="KW-0862">Zinc</keyword>
<feature type="domain" description="RanBP2-type" evidence="6">
    <location>
        <begin position="4"/>
        <end position="25"/>
    </location>
</feature>
<keyword evidence="8" id="KW-1185">Reference proteome</keyword>
<evidence type="ECO:0000256" key="3">
    <source>
        <dbReference type="ARBA" id="ARBA00022833"/>
    </source>
</evidence>
<gene>
    <name evidence="7" type="ORF">D1868_04055</name>
</gene>
<dbReference type="GeneID" id="42798218"/>
<accession>A0A650CMZ7</accession>
<evidence type="ECO:0000259" key="6">
    <source>
        <dbReference type="SMART" id="SM00547"/>
    </source>
</evidence>
<keyword evidence="5" id="KW-0472">Membrane</keyword>
<dbReference type="GO" id="GO:0008270">
    <property type="term" value="F:zinc ion binding"/>
    <property type="evidence" value="ECO:0007669"/>
    <property type="project" value="UniProtKB-KW"/>
</dbReference>
<evidence type="ECO:0000256" key="1">
    <source>
        <dbReference type="ARBA" id="ARBA00022723"/>
    </source>
</evidence>
<keyword evidence="1" id="KW-0479">Metal-binding</keyword>
<evidence type="ECO:0000256" key="4">
    <source>
        <dbReference type="SAM" id="MobiDB-lite"/>
    </source>
</evidence>
<dbReference type="Proteomes" id="UP000423396">
    <property type="component" value="Chromosome"/>
</dbReference>